<evidence type="ECO:0000313" key="2">
    <source>
        <dbReference type="Proteomes" id="UP000775213"/>
    </source>
</evidence>
<dbReference type="PANTHER" id="PTHR10992:SF872">
    <property type="entry name" value="METHYLESTERASE 11, CHLOROPLASTIC-RELATED"/>
    <property type="match status" value="1"/>
</dbReference>
<dbReference type="Proteomes" id="UP000775213">
    <property type="component" value="Unassembled WGS sequence"/>
</dbReference>
<comment type="caution">
    <text evidence="1">The sequence shown here is derived from an EMBL/GenBank/DDBJ whole genome shotgun (WGS) entry which is preliminary data.</text>
</comment>
<gene>
    <name evidence="1" type="ORF">IEQ34_011217</name>
</gene>
<reference evidence="1 2" key="1">
    <citation type="journal article" date="2021" name="Hortic Res">
        <title>Chromosome-scale assembly of the Dendrobium chrysotoxum genome enhances the understanding of orchid evolution.</title>
        <authorList>
            <person name="Zhang Y."/>
            <person name="Zhang G.Q."/>
            <person name="Zhang D."/>
            <person name="Liu X.D."/>
            <person name="Xu X.Y."/>
            <person name="Sun W.H."/>
            <person name="Yu X."/>
            <person name="Zhu X."/>
            <person name="Wang Z.W."/>
            <person name="Zhao X."/>
            <person name="Zhong W.Y."/>
            <person name="Chen H."/>
            <person name="Yin W.L."/>
            <person name="Huang T."/>
            <person name="Niu S.C."/>
            <person name="Liu Z.J."/>
        </authorList>
    </citation>
    <scope>NUCLEOTIDE SEQUENCE [LARGE SCALE GENOMIC DNA]</scope>
    <source>
        <strain evidence="1">Lindl</strain>
    </source>
</reference>
<dbReference type="EMBL" id="JAGFBR010000010">
    <property type="protein sequence ID" value="KAH0460554.1"/>
    <property type="molecule type" value="Genomic_DNA"/>
</dbReference>
<dbReference type="GO" id="GO:0080031">
    <property type="term" value="F:methyl salicylate esterase activity"/>
    <property type="evidence" value="ECO:0007669"/>
    <property type="project" value="TreeGrafter"/>
</dbReference>
<dbReference type="Gene3D" id="3.40.50.1820">
    <property type="entry name" value="alpha/beta hydrolase"/>
    <property type="match status" value="1"/>
</dbReference>
<dbReference type="PANTHER" id="PTHR10992">
    <property type="entry name" value="METHYLESTERASE FAMILY MEMBER"/>
    <property type="match status" value="1"/>
</dbReference>
<evidence type="ECO:0000313" key="1">
    <source>
        <dbReference type="EMBL" id="KAH0460554.1"/>
    </source>
</evidence>
<dbReference type="GO" id="GO:0080030">
    <property type="term" value="F:methyl indole-3-acetate esterase activity"/>
    <property type="evidence" value="ECO:0007669"/>
    <property type="project" value="TreeGrafter"/>
</dbReference>
<sequence>MRQAQTFLYANGKDQSPIAIELDKSLLKDLLFNQSSDKDVALASASMIHIPFAPVLQKLELTCSNYGSIRRFYIETTEDNSISLPLQQIMCESHPPEKTFRLKGSDHSPFFSKPQALHKFLVDIAKIPTASRKQTNHDKMVVEKGFAEQEKEKKERCIFVRFRIDGDGRKLASWALTNIVKE</sequence>
<dbReference type="GO" id="GO:0080032">
    <property type="term" value="F:methyl jasmonate esterase activity"/>
    <property type="evidence" value="ECO:0007669"/>
    <property type="project" value="TreeGrafter"/>
</dbReference>
<dbReference type="GO" id="GO:0009696">
    <property type="term" value="P:salicylic acid metabolic process"/>
    <property type="evidence" value="ECO:0007669"/>
    <property type="project" value="TreeGrafter"/>
</dbReference>
<dbReference type="AlphaFoldDB" id="A0AAV7GXN4"/>
<accession>A0AAV7GXN4</accession>
<dbReference type="InterPro" id="IPR029058">
    <property type="entry name" value="AB_hydrolase_fold"/>
</dbReference>
<dbReference type="GO" id="GO:0009694">
    <property type="term" value="P:jasmonic acid metabolic process"/>
    <property type="evidence" value="ECO:0007669"/>
    <property type="project" value="TreeGrafter"/>
</dbReference>
<protein>
    <submittedName>
        <fullName evidence="1">Uncharacterized protein</fullName>
    </submittedName>
</protein>
<dbReference type="InterPro" id="IPR045889">
    <property type="entry name" value="MES/HNL"/>
</dbReference>
<organism evidence="1 2">
    <name type="scientific">Dendrobium chrysotoxum</name>
    <name type="common">Orchid</name>
    <dbReference type="NCBI Taxonomy" id="161865"/>
    <lineage>
        <taxon>Eukaryota</taxon>
        <taxon>Viridiplantae</taxon>
        <taxon>Streptophyta</taxon>
        <taxon>Embryophyta</taxon>
        <taxon>Tracheophyta</taxon>
        <taxon>Spermatophyta</taxon>
        <taxon>Magnoliopsida</taxon>
        <taxon>Liliopsida</taxon>
        <taxon>Asparagales</taxon>
        <taxon>Orchidaceae</taxon>
        <taxon>Epidendroideae</taxon>
        <taxon>Malaxideae</taxon>
        <taxon>Dendrobiinae</taxon>
        <taxon>Dendrobium</taxon>
    </lineage>
</organism>
<proteinExistence type="predicted"/>
<keyword evidence="2" id="KW-1185">Reference proteome</keyword>
<name>A0AAV7GXN4_DENCH</name>